<accession>A0A6A6TJK9</accession>
<dbReference type="OrthoDB" id="5362512at2759"/>
<gene>
    <name evidence="2" type="ORF">K491DRAFT_650594</name>
</gene>
<dbReference type="Proteomes" id="UP000799324">
    <property type="component" value="Unassembled WGS sequence"/>
</dbReference>
<feature type="domain" description="Heterokaryon incompatibility" evidence="1">
    <location>
        <begin position="268"/>
        <end position="441"/>
    </location>
</feature>
<organism evidence="2 3">
    <name type="scientific">Lophiostoma macrostomum CBS 122681</name>
    <dbReference type="NCBI Taxonomy" id="1314788"/>
    <lineage>
        <taxon>Eukaryota</taxon>
        <taxon>Fungi</taxon>
        <taxon>Dikarya</taxon>
        <taxon>Ascomycota</taxon>
        <taxon>Pezizomycotina</taxon>
        <taxon>Dothideomycetes</taxon>
        <taxon>Pleosporomycetidae</taxon>
        <taxon>Pleosporales</taxon>
        <taxon>Lophiostomataceae</taxon>
        <taxon>Lophiostoma</taxon>
    </lineage>
</organism>
<evidence type="ECO:0000259" key="1">
    <source>
        <dbReference type="Pfam" id="PF06985"/>
    </source>
</evidence>
<reference evidence="2" key="1">
    <citation type="journal article" date="2020" name="Stud. Mycol.">
        <title>101 Dothideomycetes genomes: a test case for predicting lifestyles and emergence of pathogens.</title>
        <authorList>
            <person name="Haridas S."/>
            <person name="Albert R."/>
            <person name="Binder M."/>
            <person name="Bloem J."/>
            <person name="Labutti K."/>
            <person name="Salamov A."/>
            <person name="Andreopoulos B."/>
            <person name="Baker S."/>
            <person name="Barry K."/>
            <person name="Bills G."/>
            <person name="Bluhm B."/>
            <person name="Cannon C."/>
            <person name="Castanera R."/>
            <person name="Culley D."/>
            <person name="Daum C."/>
            <person name="Ezra D."/>
            <person name="Gonzalez J."/>
            <person name="Henrissat B."/>
            <person name="Kuo A."/>
            <person name="Liang C."/>
            <person name="Lipzen A."/>
            <person name="Lutzoni F."/>
            <person name="Magnuson J."/>
            <person name="Mondo S."/>
            <person name="Nolan M."/>
            <person name="Ohm R."/>
            <person name="Pangilinan J."/>
            <person name="Park H.-J."/>
            <person name="Ramirez L."/>
            <person name="Alfaro M."/>
            <person name="Sun H."/>
            <person name="Tritt A."/>
            <person name="Yoshinaga Y."/>
            <person name="Zwiers L.-H."/>
            <person name="Turgeon B."/>
            <person name="Goodwin S."/>
            <person name="Spatafora J."/>
            <person name="Crous P."/>
            <person name="Grigoriev I."/>
        </authorList>
    </citation>
    <scope>NUCLEOTIDE SEQUENCE</scope>
    <source>
        <strain evidence="2">CBS 122681</strain>
    </source>
</reference>
<name>A0A6A6TJK9_9PLEO</name>
<evidence type="ECO:0000313" key="3">
    <source>
        <dbReference type="Proteomes" id="UP000799324"/>
    </source>
</evidence>
<keyword evidence="3" id="KW-1185">Reference proteome</keyword>
<proteinExistence type="predicted"/>
<dbReference type="Pfam" id="PF06985">
    <property type="entry name" value="HET"/>
    <property type="match status" value="1"/>
</dbReference>
<protein>
    <submittedName>
        <fullName evidence="2">HET-domain-containing protein</fullName>
    </submittedName>
</protein>
<dbReference type="PANTHER" id="PTHR33112:SF8">
    <property type="entry name" value="HETEROKARYON INCOMPATIBILITY DOMAIN-CONTAINING PROTEIN"/>
    <property type="match status" value="1"/>
</dbReference>
<sequence>MQAPDAIAGATAPVSSATSTSRASYQVPLHKLCSTCTSFARHHPLLTQLETIVDSSDAAAWPYRGDRSEAVEWTLCTVRQLLAGAGSRDRGCHFCGLVLGIWRDGRREVGGSAEDALTGLEEEEEDEEVVLRLRPLGQNLVLPPGMHPEYIEVYVKDRYEQERKLISPMICRMQIQQMDPTEPWRDPSLLYSKSVPATASSNIKLVAQWLRECESAHEDCARNLRSVPATSSDSDTLPTRLLDLSSGCVRLICKESLANPFLDPSTRYLTLSHMWGPSATSHIRLLTTTLAPFQSSISYESLSTIYREAIRITRELGYRYLWIDSLCIMQDSAEDWQIEANRMAMVYGNSTLNISYIFPPEDALEGGRRREDPRRWIPCRLRSIRPKPIKEGSEEQLELDQDPHSSVFPGLYASWQLERASPPWLDTAKWPLLSRAWVYQERILSPRILYVGHEALVWECYHGLNDELLGPARFDRLPGTSWILQKKDFMDWVARLRYKVTHRRYPMNKIGFKQEDFRHIVGFTNFWNQVVIEYKEKTLTFATDRVIAFAGVASAVQNFTGCTYRAGLWQETLPMSLLWQFSRSGMVVEESVPFVPSWSWFSVRIREKNGIWGKDQAGISNGMRAGDALVYRASVKKVKCAMPRAARFDNPMGTEILLELLTTPATFVKSGNKVRMSVPSLEVECEKGTSDGEIDYCHDDRVDAERVFGNDSNGVVAGLVTELLLERKDGNAFDSHVLEGLSLVRCPDRDAWLRVGRWRYHVAEYHSKVPLPTCRKPYFERFGKWERTSIWLA</sequence>
<dbReference type="PANTHER" id="PTHR33112">
    <property type="entry name" value="DOMAIN PROTEIN, PUTATIVE-RELATED"/>
    <property type="match status" value="1"/>
</dbReference>
<dbReference type="InterPro" id="IPR010730">
    <property type="entry name" value="HET"/>
</dbReference>
<evidence type="ECO:0000313" key="2">
    <source>
        <dbReference type="EMBL" id="KAF2659616.1"/>
    </source>
</evidence>
<dbReference type="AlphaFoldDB" id="A0A6A6TJK9"/>
<dbReference type="EMBL" id="MU004305">
    <property type="protein sequence ID" value="KAF2659616.1"/>
    <property type="molecule type" value="Genomic_DNA"/>
</dbReference>